<sequence length="234" mass="25138">RRSVDELLAIAAAKSRPVALIVRKDTFEPYRPIGQASGDFEMTREQAIEAVVSLLGEADAIVSTTGKISRELYEYRDRAGQGHQREFLTVGSMGHASQIAMGIALAIPDRQVFCLDGDGAMLMHMGGAAIAGAAGVANFKHVILNNGVHDSVGGMATAGLRVSFTEIGKACGYTEAWRVERRKDVAEKVAQLRAARGPAMLEIMVQKGARADLGRPKTSPIENKAAFTKFLRRA</sequence>
<comment type="caution">
    <text evidence="5">The sequence shown here is derived from an EMBL/GenBank/DDBJ whole genome shotgun (WGS) entry which is preliminary data.</text>
</comment>
<accession>X0S2A5</accession>
<keyword evidence="3" id="KW-0456">Lyase</keyword>
<feature type="domain" description="Thiamine pyrophosphate enzyme TPP-binding" evidence="4">
    <location>
        <begin position="71"/>
        <end position="203"/>
    </location>
</feature>
<keyword evidence="1" id="KW-0210">Decarboxylase</keyword>
<dbReference type="GO" id="GO:0000287">
    <property type="term" value="F:magnesium ion binding"/>
    <property type="evidence" value="ECO:0007669"/>
    <property type="project" value="InterPro"/>
</dbReference>
<dbReference type="CDD" id="cd03371">
    <property type="entry name" value="TPP_PpyrDC"/>
    <property type="match status" value="1"/>
</dbReference>
<protein>
    <recommendedName>
        <fullName evidence="4">Thiamine pyrophosphate enzyme TPP-binding domain-containing protein</fullName>
    </recommendedName>
</protein>
<dbReference type="InterPro" id="IPR029061">
    <property type="entry name" value="THDP-binding"/>
</dbReference>
<dbReference type="InterPro" id="IPR011766">
    <property type="entry name" value="TPP_enzyme_TPP-bd"/>
</dbReference>
<feature type="non-terminal residue" evidence="5">
    <location>
        <position position="1"/>
    </location>
</feature>
<evidence type="ECO:0000313" key="5">
    <source>
        <dbReference type="EMBL" id="GAF70057.1"/>
    </source>
</evidence>
<dbReference type="GO" id="GO:0016831">
    <property type="term" value="F:carboxy-lyase activity"/>
    <property type="evidence" value="ECO:0007669"/>
    <property type="project" value="UniProtKB-KW"/>
</dbReference>
<reference evidence="5" key="1">
    <citation type="journal article" date="2014" name="Front. Microbiol.">
        <title>High frequency of phylogenetically diverse reductive dehalogenase-homologous genes in deep subseafloor sedimentary metagenomes.</title>
        <authorList>
            <person name="Kawai M."/>
            <person name="Futagami T."/>
            <person name="Toyoda A."/>
            <person name="Takaki Y."/>
            <person name="Nishi S."/>
            <person name="Hori S."/>
            <person name="Arai W."/>
            <person name="Tsubouchi T."/>
            <person name="Morono Y."/>
            <person name="Uchiyama I."/>
            <person name="Ito T."/>
            <person name="Fujiyama A."/>
            <person name="Inagaki F."/>
            <person name="Takami H."/>
        </authorList>
    </citation>
    <scope>NUCLEOTIDE SEQUENCE</scope>
    <source>
        <strain evidence="5">Expedition CK06-06</strain>
    </source>
</reference>
<dbReference type="PANTHER" id="PTHR42818:SF1">
    <property type="entry name" value="SULFOPYRUVATE DECARBOXYLASE"/>
    <property type="match status" value="1"/>
</dbReference>
<dbReference type="Gene3D" id="3.40.50.970">
    <property type="match status" value="1"/>
</dbReference>
<dbReference type="InterPro" id="IPR051818">
    <property type="entry name" value="TPP_dependent_decarboxylase"/>
</dbReference>
<dbReference type="InterPro" id="IPR000399">
    <property type="entry name" value="TPP-bd_CS"/>
</dbReference>
<evidence type="ECO:0000256" key="2">
    <source>
        <dbReference type="ARBA" id="ARBA00023052"/>
    </source>
</evidence>
<evidence type="ECO:0000259" key="4">
    <source>
        <dbReference type="Pfam" id="PF02775"/>
    </source>
</evidence>
<dbReference type="SUPFAM" id="SSF52518">
    <property type="entry name" value="Thiamin diphosphate-binding fold (THDP-binding)"/>
    <property type="match status" value="1"/>
</dbReference>
<dbReference type="PROSITE" id="PS00187">
    <property type="entry name" value="TPP_ENZYMES"/>
    <property type="match status" value="1"/>
</dbReference>
<dbReference type="PANTHER" id="PTHR42818">
    <property type="entry name" value="SULFOPYRUVATE DECARBOXYLASE SUBUNIT ALPHA"/>
    <property type="match status" value="1"/>
</dbReference>
<organism evidence="5">
    <name type="scientific">marine sediment metagenome</name>
    <dbReference type="NCBI Taxonomy" id="412755"/>
    <lineage>
        <taxon>unclassified sequences</taxon>
        <taxon>metagenomes</taxon>
        <taxon>ecological metagenomes</taxon>
    </lineage>
</organism>
<gene>
    <name evidence="5" type="ORF">S01H1_15034</name>
</gene>
<proteinExistence type="predicted"/>
<evidence type="ECO:0000256" key="1">
    <source>
        <dbReference type="ARBA" id="ARBA00022793"/>
    </source>
</evidence>
<keyword evidence="2" id="KW-0786">Thiamine pyrophosphate</keyword>
<dbReference type="Pfam" id="PF02775">
    <property type="entry name" value="TPP_enzyme_C"/>
    <property type="match status" value="1"/>
</dbReference>
<dbReference type="EMBL" id="BARS01007843">
    <property type="protein sequence ID" value="GAF70057.1"/>
    <property type="molecule type" value="Genomic_DNA"/>
</dbReference>
<dbReference type="AlphaFoldDB" id="X0S2A5"/>
<name>X0S2A5_9ZZZZ</name>
<evidence type="ECO:0000256" key="3">
    <source>
        <dbReference type="ARBA" id="ARBA00023239"/>
    </source>
</evidence>
<dbReference type="GO" id="GO:0030976">
    <property type="term" value="F:thiamine pyrophosphate binding"/>
    <property type="evidence" value="ECO:0007669"/>
    <property type="project" value="InterPro"/>
</dbReference>